<proteinExistence type="inferred from homology"/>
<evidence type="ECO:0000256" key="4">
    <source>
        <dbReference type="ARBA" id="ARBA00023163"/>
    </source>
</evidence>
<dbReference type="InterPro" id="IPR058163">
    <property type="entry name" value="LysR-type_TF_proteobact-type"/>
</dbReference>
<dbReference type="SUPFAM" id="SSF53850">
    <property type="entry name" value="Periplasmic binding protein-like II"/>
    <property type="match status" value="1"/>
</dbReference>
<dbReference type="PANTHER" id="PTHR30537:SF5">
    <property type="entry name" value="HTH-TYPE TRANSCRIPTIONAL ACTIVATOR TTDR-RELATED"/>
    <property type="match status" value="1"/>
</dbReference>
<comment type="similarity">
    <text evidence="1">Belongs to the LysR transcriptional regulatory family.</text>
</comment>
<dbReference type="Pfam" id="PF03466">
    <property type="entry name" value="LysR_substrate"/>
    <property type="match status" value="1"/>
</dbReference>
<dbReference type="InterPro" id="IPR005119">
    <property type="entry name" value="LysR_subst-bd"/>
</dbReference>
<dbReference type="Pfam" id="PF00126">
    <property type="entry name" value="HTH_1"/>
    <property type="match status" value="1"/>
</dbReference>
<dbReference type="CDD" id="cd08422">
    <property type="entry name" value="PBP2_CrgA_like"/>
    <property type="match status" value="1"/>
</dbReference>
<dbReference type="PROSITE" id="PS50931">
    <property type="entry name" value="HTH_LYSR"/>
    <property type="match status" value="1"/>
</dbReference>
<evidence type="ECO:0000313" key="6">
    <source>
        <dbReference type="EMBL" id="GGA36366.1"/>
    </source>
</evidence>
<accession>A0ABQ1G5M7</accession>
<evidence type="ECO:0000313" key="7">
    <source>
        <dbReference type="Proteomes" id="UP000618591"/>
    </source>
</evidence>
<keyword evidence="3" id="KW-0238">DNA-binding</keyword>
<dbReference type="InterPro" id="IPR036390">
    <property type="entry name" value="WH_DNA-bd_sf"/>
</dbReference>
<sequence>MDRMHAMEVFVRVVETGSFSAAARALRIGQPAVSKLVAALETRLDVRLLIRSSRHVAPTEAGQAYYERAKRAIAEADEADTAAQGLGLGIEGRLRVCASVTFARLHIAPKLGAFLAAHPKLQLDLVMDDHNVDLLSQNIDVALRLGDLADSALTARKLGSTARVLVASPAYIAAHGRPTEPDALRAHEAIVYAQGGNSGDVWRFRKGTTEVSVSVPYRLACTAAEGVREAVLAGIGIAIASEWMMPEIVSGGVETLLPDWSLPPADLWALYPAGRLPSAKARLFISWFEANL</sequence>
<comment type="caution">
    <text evidence="6">The sequence shown here is derived from an EMBL/GenBank/DDBJ whole genome shotgun (WGS) entry which is preliminary data.</text>
</comment>
<keyword evidence="4" id="KW-0804">Transcription</keyword>
<dbReference type="Proteomes" id="UP000618591">
    <property type="component" value="Unassembled WGS sequence"/>
</dbReference>
<evidence type="ECO:0000256" key="3">
    <source>
        <dbReference type="ARBA" id="ARBA00023125"/>
    </source>
</evidence>
<dbReference type="Gene3D" id="3.40.190.290">
    <property type="match status" value="1"/>
</dbReference>
<dbReference type="PANTHER" id="PTHR30537">
    <property type="entry name" value="HTH-TYPE TRANSCRIPTIONAL REGULATOR"/>
    <property type="match status" value="1"/>
</dbReference>
<evidence type="ECO:0000256" key="1">
    <source>
        <dbReference type="ARBA" id="ARBA00009437"/>
    </source>
</evidence>
<gene>
    <name evidence="6" type="ORF">GCM10011395_03300</name>
</gene>
<dbReference type="SUPFAM" id="SSF46785">
    <property type="entry name" value="Winged helix' DNA-binding domain"/>
    <property type="match status" value="1"/>
</dbReference>
<organism evidence="6 7">
    <name type="scientific">Sphingomonas psychrolutea</name>
    <dbReference type="NCBI Taxonomy" id="1259676"/>
    <lineage>
        <taxon>Bacteria</taxon>
        <taxon>Pseudomonadati</taxon>
        <taxon>Pseudomonadota</taxon>
        <taxon>Alphaproteobacteria</taxon>
        <taxon>Sphingomonadales</taxon>
        <taxon>Sphingomonadaceae</taxon>
        <taxon>Sphingomonas</taxon>
    </lineage>
</organism>
<evidence type="ECO:0000256" key="2">
    <source>
        <dbReference type="ARBA" id="ARBA00023015"/>
    </source>
</evidence>
<dbReference type="Gene3D" id="1.10.10.10">
    <property type="entry name" value="Winged helix-like DNA-binding domain superfamily/Winged helix DNA-binding domain"/>
    <property type="match status" value="1"/>
</dbReference>
<dbReference type="InterPro" id="IPR000847">
    <property type="entry name" value="LysR_HTH_N"/>
</dbReference>
<dbReference type="InterPro" id="IPR036388">
    <property type="entry name" value="WH-like_DNA-bd_sf"/>
</dbReference>
<keyword evidence="2" id="KW-0805">Transcription regulation</keyword>
<keyword evidence="7" id="KW-1185">Reference proteome</keyword>
<feature type="domain" description="HTH lysR-type" evidence="5">
    <location>
        <begin position="1"/>
        <end position="59"/>
    </location>
</feature>
<evidence type="ECO:0000259" key="5">
    <source>
        <dbReference type="PROSITE" id="PS50931"/>
    </source>
</evidence>
<name>A0ABQ1G5M7_9SPHN</name>
<protein>
    <submittedName>
        <fullName evidence="6">LysR family transcriptional regulator</fullName>
    </submittedName>
</protein>
<dbReference type="EMBL" id="BMDW01000002">
    <property type="protein sequence ID" value="GGA36366.1"/>
    <property type="molecule type" value="Genomic_DNA"/>
</dbReference>
<dbReference type="PRINTS" id="PR00039">
    <property type="entry name" value="HTHLYSR"/>
</dbReference>
<reference evidence="7" key="1">
    <citation type="journal article" date="2019" name="Int. J. Syst. Evol. Microbiol.">
        <title>The Global Catalogue of Microorganisms (GCM) 10K type strain sequencing project: providing services to taxonomists for standard genome sequencing and annotation.</title>
        <authorList>
            <consortium name="The Broad Institute Genomics Platform"/>
            <consortium name="The Broad Institute Genome Sequencing Center for Infectious Disease"/>
            <person name="Wu L."/>
            <person name="Ma J."/>
        </authorList>
    </citation>
    <scope>NUCLEOTIDE SEQUENCE [LARGE SCALE GENOMIC DNA]</scope>
    <source>
        <strain evidence="7">CGMCC 1.10106</strain>
    </source>
</reference>